<evidence type="ECO:0000313" key="1">
    <source>
        <dbReference type="EMBL" id="OMJ95657.1"/>
    </source>
</evidence>
<dbReference type="EMBL" id="MPUH01000009">
    <property type="protein sequence ID" value="OMJ95657.1"/>
    <property type="molecule type" value="Genomic_DNA"/>
</dbReference>
<evidence type="ECO:0000313" key="2">
    <source>
        <dbReference type="Proteomes" id="UP000187209"/>
    </source>
</evidence>
<protein>
    <submittedName>
        <fullName evidence="1">Uncharacterized protein</fullName>
    </submittedName>
</protein>
<sequence length="90" mass="10021">MNIASAKKLTLPTAKEIHIKLQQDRLKRNIKLNQQPLHDVSTASPSFALPLEVNHEEIEGVVDPVEAMSDRADTTCCVNSFMCPKLCSIF</sequence>
<comment type="caution">
    <text evidence="1">The sequence shown here is derived from an EMBL/GenBank/DDBJ whole genome shotgun (WGS) entry which is preliminary data.</text>
</comment>
<organism evidence="1 2">
    <name type="scientific">Stentor coeruleus</name>
    <dbReference type="NCBI Taxonomy" id="5963"/>
    <lineage>
        <taxon>Eukaryota</taxon>
        <taxon>Sar</taxon>
        <taxon>Alveolata</taxon>
        <taxon>Ciliophora</taxon>
        <taxon>Postciliodesmatophora</taxon>
        <taxon>Heterotrichea</taxon>
        <taxon>Heterotrichida</taxon>
        <taxon>Stentoridae</taxon>
        <taxon>Stentor</taxon>
    </lineage>
</organism>
<name>A0A1R2D313_9CILI</name>
<dbReference type="Proteomes" id="UP000187209">
    <property type="component" value="Unassembled WGS sequence"/>
</dbReference>
<dbReference type="AlphaFoldDB" id="A0A1R2D313"/>
<keyword evidence="2" id="KW-1185">Reference proteome</keyword>
<accession>A0A1R2D313</accession>
<gene>
    <name evidence="1" type="ORF">SteCoe_903</name>
</gene>
<proteinExistence type="predicted"/>
<reference evidence="1 2" key="1">
    <citation type="submission" date="2016-11" db="EMBL/GenBank/DDBJ databases">
        <title>The macronuclear genome of Stentor coeruleus: a giant cell with tiny introns.</title>
        <authorList>
            <person name="Slabodnick M."/>
            <person name="Ruby J.G."/>
            <person name="Reiff S.B."/>
            <person name="Swart E.C."/>
            <person name="Gosai S."/>
            <person name="Prabakaran S."/>
            <person name="Witkowska E."/>
            <person name="Larue G.E."/>
            <person name="Fisher S."/>
            <person name="Freeman R.M."/>
            <person name="Gunawardena J."/>
            <person name="Chu W."/>
            <person name="Stover N.A."/>
            <person name="Gregory B.D."/>
            <person name="Nowacki M."/>
            <person name="Derisi J."/>
            <person name="Roy S.W."/>
            <person name="Marshall W.F."/>
            <person name="Sood P."/>
        </authorList>
    </citation>
    <scope>NUCLEOTIDE SEQUENCE [LARGE SCALE GENOMIC DNA]</scope>
    <source>
        <strain evidence="1">WM001</strain>
    </source>
</reference>